<evidence type="ECO:0000313" key="3">
    <source>
        <dbReference type="EMBL" id="GIZ51391.1"/>
    </source>
</evidence>
<keyword evidence="1" id="KW-0812">Transmembrane</keyword>
<dbReference type="Pfam" id="PF13239">
    <property type="entry name" value="2TM"/>
    <property type="match status" value="1"/>
</dbReference>
<feature type="domain" description="2TM" evidence="2">
    <location>
        <begin position="10"/>
        <end position="85"/>
    </location>
</feature>
<organism evidence="3 4">
    <name type="scientific">Noviherbaspirillum aridicola</name>
    <dbReference type="NCBI Taxonomy" id="2849687"/>
    <lineage>
        <taxon>Bacteria</taxon>
        <taxon>Pseudomonadati</taxon>
        <taxon>Pseudomonadota</taxon>
        <taxon>Betaproteobacteria</taxon>
        <taxon>Burkholderiales</taxon>
        <taxon>Oxalobacteraceae</taxon>
        <taxon>Noviherbaspirillum</taxon>
    </lineage>
</organism>
<keyword evidence="4" id="KW-1185">Reference proteome</keyword>
<keyword evidence="1" id="KW-0472">Membrane</keyword>
<dbReference type="GO" id="GO:0016301">
    <property type="term" value="F:kinase activity"/>
    <property type="evidence" value="ECO:0007669"/>
    <property type="project" value="UniProtKB-KW"/>
</dbReference>
<evidence type="ECO:0000256" key="1">
    <source>
        <dbReference type="SAM" id="Phobius"/>
    </source>
</evidence>
<evidence type="ECO:0000313" key="4">
    <source>
        <dbReference type="Proteomes" id="UP000887222"/>
    </source>
</evidence>
<dbReference type="InterPro" id="IPR025698">
    <property type="entry name" value="2TM_dom"/>
</dbReference>
<keyword evidence="3" id="KW-0808">Transferase</keyword>
<keyword evidence="3" id="KW-0418">Kinase</keyword>
<gene>
    <name evidence="3" type="ORF">NCCP691_14050</name>
</gene>
<dbReference type="Proteomes" id="UP000887222">
    <property type="component" value="Unassembled WGS sequence"/>
</dbReference>
<reference evidence="3 4" key="1">
    <citation type="journal article" date="2022" name="Int. J. Syst. Evol. Microbiol.">
        <title>Noviherbaspirillum aridicola sp. nov., isolated from an arid soil in Pakistan.</title>
        <authorList>
            <person name="Khan I.U."/>
            <person name="Saqib M."/>
            <person name="Amin A."/>
            <person name="Hussain F."/>
            <person name="Li L."/>
            <person name="Liu Y.H."/>
            <person name="Fang B.Z."/>
            <person name="Ahmed I."/>
            <person name="Li W.J."/>
        </authorList>
    </citation>
    <scope>NUCLEOTIDE SEQUENCE [LARGE SCALE GENOMIC DNA]</scope>
    <source>
        <strain evidence="3 4">NCCP-691</strain>
    </source>
</reference>
<evidence type="ECO:0000259" key="2">
    <source>
        <dbReference type="Pfam" id="PF13239"/>
    </source>
</evidence>
<accession>A0ABQ4Q2I4</accession>
<dbReference type="EMBL" id="BPMK01000005">
    <property type="protein sequence ID" value="GIZ51391.1"/>
    <property type="molecule type" value="Genomic_DNA"/>
</dbReference>
<sequence length="90" mass="10497">MTSHDPVYLEARRHVERKVGFLVHLAVFAVVNTGLILFNLLVVPQRVWAFWPLFGWGIGLLFHGLAVFLYAPGARWKQRMIERELSKRRP</sequence>
<name>A0ABQ4Q2I4_9BURK</name>
<dbReference type="RefSeq" id="WP_220807559.1">
    <property type="nucleotide sequence ID" value="NZ_BPMK01000005.1"/>
</dbReference>
<comment type="caution">
    <text evidence="3">The sequence shown here is derived from an EMBL/GenBank/DDBJ whole genome shotgun (WGS) entry which is preliminary data.</text>
</comment>
<feature type="transmembrane region" description="Helical" evidence="1">
    <location>
        <begin position="21"/>
        <end position="42"/>
    </location>
</feature>
<feature type="transmembrane region" description="Helical" evidence="1">
    <location>
        <begin position="48"/>
        <end position="71"/>
    </location>
</feature>
<proteinExistence type="predicted"/>
<keyword evidence="1" id="KW-1133">Transmembrane helix</keyword>
<protein>
    <submittedName>
        <fullName evidence="3">Histidine kinase</fullName>
    </submittedName>
</protein>